<dbReference type="PANTHER" id="PTHR43877">
    <property type="entry name" value="AMINOALKYLPHOSPHONATE N-ACETYLTRANSFERASE-RELATED-RELATED"/>
    <property type="match status" value="1"/>
</dbReference>
<reference evidence="4" key="2">
    <citation type="submission" date="2020-09" db="EMBL/GenBank/DDBJ databases">
        <authorList>
            <person name="Sun Q."/>
            <person name="Sedlacek I."/>
        </authorList>
    </citation>
    <scope>NUCLEOTIDE SEQUENCE</scope>
    <source>
        <strain evidence="4">CCM 8711</strain>
    </source>
</reference>
<dbReference type="InterPro" id="IPR000182">
    <property type="entry name" value="GNAT_dom"/>
</dbReference>
<reference evidence="4" key="1">
    <citation type="journal article" date="2014" name="Int. J. Syst. Evol. Microbiol.">
        <title>Complete genome sequence of Corynebacterium casei LMG S-19264T (=DSM 44701T), isolated from a smear-ripened cheese.</title>
        <authorList>
            <consortium name="US DOE Joint Genome Institute (JGI-PGF)"/>
            <person name="Walter F."/>
            <person name="Albersmeier A."/>
            <person name="Kalinowski J."/>
            <person name="Ruckert C."/>
        </authorList>
    </citation>
    <scope>NUCLEOTIDE SEQUENCE</scope>
    <source>
        <strain evidence="4">CCM 8711</strain>
    </source>
</reference>
<evidence type="ECO:0000313" key="5">
    <source>
        <dbReference type="Proteomes" id="UP000662074"/>
    </source>
</evidence>
<dbReference type="InterPro" id="IPR050832">
    <property type="entry name" value="Bact_Acetyltransf"/>
</dbReference>
<gene>
    <name evidence="4" type="ORF">GCM10011425_35590</name>
</gene>
<dbReference type="PROSITE" id="PS51186">
    <property type="entry name" value="GNAT"/>
    <property type="match status" value="1"/>
</dbReference>
<keyword evidence="1" id="KW-0808">Transferase</keyword>
<accession>A0A917JD08</accession>
<organism evidence="4 5">
    <name type="scientific">Mucilaginibacter galii</name>
    <dbReference type="NCBI Taxonomy" id="2005073"/>
    <lineage>
        <taxon>Bacteria</taxon>
        <taxon>Pseudomonadati</taxon>
        <taxon>Bacteroidota</taxon>
        <taxon>Sphingobacteriia</taxon>
        <taxon>Sphingobacteriales</taxon>
        <taxon>Sphingobacteriaceae</taxon>
        <taxon>Mucilaginibacter</taxon>
    </lineage>
</organism>
<dbReference type="EMBL" id="BMDO01000012">
    <property type="protein sequence ID" value="GGI52347.1"/>
    <property type="molecule type" value="Genomic_DNA"/>
</dbReference>
<feature type="domain" description="N-acetyltransferase" evidence="3">
    <location>
        <begin position="1"/>
        <end position="156"/>
    </location>
</feature>
<dbReference type="GO" id="GO:0016747">
    <property type="term" value="F:acyltransferase activity, transferring groups other than amino-acyl groups"/>
    <property type="evidence" value="ECO:0007669"/>
    <property type="project" value="InterPro"/>
</dbReference>
<dbReference type="AlphaFoldDB" id="A0A917JD08"/>
<evidence type="ECO:0000256" key="2">
    <source>
        <dbReference type="ARBA" id="ARBA00023315"/>
    </source>
</evidence>
<evidence type="ECO:0000259" key="3">
    <source>
        <dbReference type="PROSITE" id="PS51186"/>
    </source>
</evidence>
<keyword evidence="5" id="KW-1185">Reference proteome</keyword>
<comment type="caution">
    <text evidence="4">The sequence shown here is derived from an EMBL/GenBank/DDBJ whole genome shotgun (WGS) entry which is preliminary data.</text>
</comment>
<dbReference type="SUPFAM" id="SSF55729">
    <property type="entry name" value="Acyl-CoA N-acyltransferases (Nat)"/>
    <property type="match status" value="1"/>
</dbReference>
<name>A0A917JD08_9SPHI</name>
<evidence type="ECO:0000313" key="4">
    <source>
        <dbReference type="EMBL" id="GGI52347.1"/>
    </source>
</evidence>
<dbReference type="Proteomes" id="UP000662074">
    <property type="component" value="Unassembled WGS sequence"/>
</dbReference>
<dbReference type="Pfam" id="PF00583">
    <property type="entry name" value="Acetyltransf_1"/>
    <property type="match status" value="1"/>
</dbReference>
<dbReference type="CDD" id="cd04301">
    <property type="entry name" value="NAT_SF"/>
    <property type="match status" value="1"/>
</dbReference>
<dbReference type="Gene3D" id="3.40.630.30">
    <property type="match status" value="1"/>
</dbReference>
<evidence type="ECO:0000256" key="1">
    <source>
        <dbReference type="ARBA" id="ARBA00022679"/>
    </source>
</evidence>
<sequence>MADADCVVKIAHHTWWPTYGDILTTEQITYMLGVIYVSDKIAGQIDSGEQQYLILEEDGQPVAFASYSPRSEDASVYKLHKLYCLAAAQGKGYGKQLINAVVNATQQAGAGALELNVNRHNKTIDFYKKLGFTIIYNEDVPIGPYFMNDYVMRKVL</sequence>
<protein>
    <submittedName>
        <fullName evidence="4">N-acetyltransferase</fullName>
    </submittedName>
</protein>
<keyword evidence="2" id="KW-0012">Acyltransferase</keyword>
<dbReference type="InterPro" id="IPR016181">
    <property type="entry name" value="Acyl_CoA_acyltransferase"/>
</dbReference>
<proteinExistence type="predicted"/>